<gene>
    <name evidence="2" type="ORF">IQ241_14500</name>
</gene>
<protein>
    <submittedName>
        <fullName evidence="2">Uncharacterized protein</fullName>
    </submittedName>
</protein>
<evidence type="ECO:0000313" key="2">
    <source>
        <dbReference type="EMBL" id="MBE9078492.1"/>
    </source>
</evidence>
<keyword evidence="3" id="KW-1185">Reference proteome</keyword>
<organism evidence="2 3">
    <name type="scientific">Vasconcelosia minhoensis LEGE 07310</name>
    <dbReference type="NCBI Taxonomy" id="915328"/>
    <lineage>
        <taxon>Bacteria</taxon>
        <taxon>Bacillati</taxon>
        <taxon>Cyanobacteriota</taxon>
        <taxon>Cyanophyceae</taxon>
        <taxon>Nodosilineales</taxon>
        <taxon>Cymatolegaceae</taxon>
        <taxon>Vasconcelosia</taxon>
        <taxon>Vasconcelosia minhoensis</taxon>
    </lineage>
</organism>
<feature type="transmembrane region" description="Helical" evidence="1">
    <location>
        <begin position="107"/>
        <end position="129"/>
    </location>
</feature>
<dbReference type="RefSeq" id="WP_193908383.1">
    <property type="nucleotide sequence ID" value="NZ_JADEXG010000033.1"/>
</dbReference>
<comment type="caution">
    <text evidence="2">The sequence shown here is derived from an EMBL/GenBank/DDBJ whole genome shotgun (WGS) entry which is preliminary data.</text>
</comment>
<sequence>MKSPWQLRDYGFAALMTFGMVASVFVIGKLVPPFLELVAWAPIGGIFLNWGMARLKHRGSVALMILPLALLLMPISPAITLYLVLTTLLTEAVVFFRGNYRSSRNRLLATVVFFVSAAVIGLVSAGLMLGGQFAELLTQPWQIGGLAIAAGMAGAFGWRLGEWMMRQLRHPGKRDANL</sequence>
<keyword evidence="1" id="KW-0472">Membrane</keyword>
<dbReference type="AlphaFoldDB" id="A0A8J7AYC3"/>
<dbReference type="EMBL" id="JADEXG010000033">
    <property type="protein sequence ID" value="MBE9078492.1"/>
    <property type="molecule type" value="Genomic_DNA"/>
</dbReference>
<dbReference type="Proteomes" id="UP000636505">
    <property type="component" value="Unassembled WGS sequence"/>
</dbReference>
<accession>A0A8J7AYC3</accession>
<feature type="transmembrane region" description="Helical" evidence="1">
    <location>
        <begin position="60"/>
        <end position="76"/>
    </location>
</feature>
<evidence type="ECO:0000313" key="3">
    <source>
        <dbReference type="Proteomes" id="UP000636505"/>
    </source>
</evidence>
<reference evidence="2" key="1">
    <citation type="submission" date="2020-10" db="EMBL/GenBank/DDBJ databases">
        <authorList>
            <person name="Castelo-Branco R."/>
            <person name="Eusebio N."/>
            <person name="Adriana R."/>
            <person name="Vieira A."/>
            <person name="Brugerolle De Fraissinette N."/>
            <person name="Rezende De Castro R."/>
            <person name="Schneider M.P."/>
            <person name="Vasconcelos V."/>
            <person name="Leao P.N."/>
        </authorList>
    </citation>
    <scope>NUCLEOTIDE SEQUENCE</scope>
    <source>
        <strain evidence="2">LEGE 07310</strain>
    </source>
</reference>
<feature type="transmembrane region" description="Helical" evidence="1">
    <location>
        <begin position="141"/>
        <end position="160"/>
    </location>
</feature>
<keyword evidence="1" id="KW-0812">Transmembrane</keyword>
<keyword evidence="1" id="KW-1133">Transmembrane helix</keyword>
<evidence type="ECO:0000256" key="1">
    <source>
        <dbReference type="SAM" id="Phobius"/>
    </source>
</evidence>
<feature type="transmembrane region" description="Helical" evidence="1">
    <location>
        <begin position="12"/>
        <end position="31"/>
    </location>
</feature>
<proteinExistence type="predicted"/>
<feature type="transmembrane region" description="Helical" evidence="1">
    <location>
        <begin position="37"/>
        <end position="53"/>
    </location>
</feature>
<name>A0A8J7AYC3_9CYAN</name>